<reference evidence="3" key="1">
    <citation type="journal article" date="2021" name="Int. J. Syst. Evol. Microbiol.">
        <title>Actinocatenispora comari sp. nov., an endophytic actinomycete isolated from aerial parts of Comarum salesowianum.</title>
        <authorList>
            <person name="Oyunbileg N."/>
            <person name="Iizaka Y."/>
            <person name="Hamada M."/>
            <person name="Davaapurev B.O."/>
            <person name="Fukumoto A."/>
            <person name="Tsetseg B."/>
            <person name="Kato F."/>
            <person name="Tamura T."/>
            <person name="Batkhuu J."/>
            <person name="Anzai Y."/>
        </authorList>
    </citation>
    <scope>NUCLEOTIDE SEQUENCE [LARGE SCALE GENOMIC DNA]</scope>
    <source>
        <strain evidence="3">NUM-2625</strain>
    </source>
</reference>
<comment type="caution">
    <text evidence="2">The sequence shown here is derived from an EMBL/GenBank/DDBJ whole genome shotgun (WGS) entry which is preliminary data.</text>
</comment>
<evidence type="ECO:0000256" key="1">
    <source>
        <dbReference type="SAM" id="MobiDB-lite"/>
    </source>
</evidence>
<accession>A0A8J4AMQ0</accession>
<organism evidence="2 3">
    <name type="scientific">Actinocatenispora comari</name>
    <dbReference type="NCBI Taxonomy" id="2807577"/>
    <lineage>
        <taxon>Bacteria</taxon>
        <taxon>Bacillati</taxon>
        <taxon>Actinomycetota</taxon>
        <taxon>Actinomycetes</taxon>
        <taxon>Micromonosporales</taxon>
        <taxon>Micromonosporaceae</taxon>
        <taxon>Actinocatenispora</taxon>
    </lineage>
</organism>
<evidence type="ECO:0000313" key="2">
    <source>
        <dbReference type="EMBL" id="GIL31653.1"/>
    </source>
</evidence>
<proteinExistence type="predicted"/>
<dbReference type="RefSeq" id="WP_207129224.1">
    <property type="nucleotide sequence ID" value="NZ_BOPO01000149.1"/>
</dbReference>
<dbReference type="AlphaFoldDB" id="A0A8J4AMQ0"/>
<keyword evidence="3" id="KW-1185">Reference proteome</keyword>
<evidence type="ECO:0000313" key="3">
    <source>
        <dbReference type="Proteomes" id="UP000614996"/>
    </source>
</evidence>
<feature type="region of interest" description="Disordered" evidence="1">
    <location>
        <begin position="94"/>
        <end position="120"/>
    </location>
</feature>
<name>A0A8J4AMQ0_9ACTN</name>
<dbReference type="EMBL" id="BOPO01000149">
    <property type="protein sequence ID" value="GIL31653.1"/>
    <property type="molecule type" value="Genomic_DNA"/>
</dbReference>
<gene>
    <name evidence="2" type="ORF">NUM_69070</name>
</gene>
<sequence length="120" mass="13341">MVRDAPEGGGARYRFDVEPADIRGYAGQLYRASEHGEKAIDYLKKYSELDSGLDGSWLSSVDSEHEKVVKHVEAMLDGLRQVCRWADASLTASANHYDGTDSGAAEHLASEDRELPHYQR</sequence>
<feature type="compositionally biased region" description="Basic and acidic residues" evidence="1">
    <location>
        <begin position="108"/>
        <end position="120"/>
    </location>
</feature>
<dbReference type="Proteomes" id="UP000614996">
    <property type="component" value="Unassembled WGS sequence"/>
</dbReference>
<protein>
    <submittedName>
        <fullName evidence="2">Uncharacterized protein</fullName>
    </submittedName>
</protein>